<protein>
    <recommendedName>
        <fullName evidence="3">Rhs-family protein</fullName>
    </recommendedName>
</protein>
<accession>A0A160TK31</accession>
<proteinExistence type="predicted"/>
<reference evidence="2" key="1">
    <citation type="submission" date="2015-10" db="EMBL/GenBank/DDBJ databases">
        <authorList>
            <person name="Gilbert D.G."/>
        </authorList>
    </citation>
    <scope>NUCLEOTIDE SEQUENCE</scope>
</reference>
<feature type="compositionally biased region" description="Basic and acidic residues" evidence="1">
    <location>
        <begin position="52"/>
        <end position="62"/>
    </location>
</feature>
<evidence type="ECO:0000313" key="2">
    <source>
        <dbReference type="EMBL" id="CUS44668.1"/>
    </source>
</evidence>
<organism evidence="2">
    <name type="scientific">hydrothermal vent metagenome</name>
    <dbReference type="NCBI Taxonomy" id="652676"/>
    <lineage>
        <taxon>unclassified sequences</taxon>
        <taxon>metagenomes</taxon>
        <taxon>ecological metagenomes</taxon>
    </lineage>
</organism>
<gene>
    <name evidence="2" type="ORF">MGWOODY_Smn1732</name>
</gene>
<name>A0A160TK31_9ZZZZ</name>
<evidence type="ECO:0008006" key="3">
    <source>
        <dbReference type="Google" id="ProtNLM"/>
    </source>
</evidence>
<dbReference type="EMBL" id="CZQE01000165">
    <property type="protein sequence ID" value="CUS44668.1"/>
    <property type="molecule type" value="Genomic_DNA"/>
</dbReference>
<evidence type="ECO:0000256" key="1">
    <source>
        <dbReference type="SAM" id="MobiDB-lite"/>
    </source>
</evidence>
<dbReference type="AlphaFoldDB" id="A0A160TK31"/>
<dbReference type="Gene3D" id="2.180.10.10">
    <property type="entry name" value="RHS repeat-associated core"/>
    <property type="match status" value="1"/>
</dbReference>
<sequence length="70" mass="7562">MRIFGAAVLLTLCTAAPLQAWAAETITYTYDAKGRLVKVEHSGTVNNGVKAEYTHDKADNRKNLKVTGAP</sequence>
<feature type="region of interest" description="Disordered" evidence="1">
    <location>
        <begin position="50"/>
        <end position="70"/>
    </location>
</feature>